<evidence type="ECO:0000313" key="2">
    <source>
        <dbReference type="EMBL" id="KOF93726.1"/>
    </source>
</evidence>
<dbReference type="KEGG" id="obi:106868095"/>
<evidence type="ECO:0000256" key="1">
    <source>
        <dbReference type="SAM" id="Coils"/>
    </source>
</evidence>
<dbReference type="EMBL" id="KQ417098">
    <property type="protein sequence ID" value="KOF93726.1"/>
    <property type="molecule type" value="Genomic_DNA"/>
</dbReference>
<dbReference type="STRING" id="37653.A0A0L8HX11"/>
<protein>
    <recommendedName>
        <fullName evidence="3">DUF4201 domain-containing protein</fullName>
    </recommendedName>
</protein>
<organism evidence="2">
    <name type="scientific">Octopus bimaculoides</name>
    <name type="common">California two-spotted octopus</name>
    <dbReference type="NCBI Taxonomy" id="37653"/>
    <lineage>
        <taxon>Eukaryota</taxon>
        <taxon>Metazoa</taxon>
        <taxon>Spiralia</taxon>
        <taxon>Lophotrochozoa</taxon>
        <taxon>Mollusca</taxon>
        <taxon>Cephalopoda</taxon>
        <taxon>Coleoidea</taxon>
        <taxon>Octopodiformes</taxon>
        <taxon>Octopoda</taxon>
        <taxon>Incirrata</taxon>
        <taxon>Octopodidae</taxon>
        <taxon>Octopus</taxon>
    </lineage>
</organism>
<feature type="coiled-coil region" evidence="1">
    <location>
        <begin position="317"/>
        <end position="373"/>
    </location>
</feature>
<feature type="coiled-coil region" evidence="1">
    <location>
        <begin position="153"/>
        <end position="180"/>
    </location>
</feature>
<dbReference type="AlphaFoldDB" id="A0A0L8HX11"/>
<keyword evidence="1" id="KW-0175">Coiled coil</keyword>
<name>A0A0L8HX11_OCTBM</name>
<sequence>MPSLQPVTSHEDSSRNMEELQTDLDTLLCGKPKWKLMWQMGTVSDLTLEEIAEKIEKAEKEIQFLTRETPLLEKYLGDKFVSSASGSGEDSSSGVGSQIKSQSMSPLALAARALVRTKPGSLTTKQKLVIARHCHKLCKDELKSTKDITREFIESSLALIENYQRTLADIKSERQEIEVEFGDLVKADGKIPFLHKWQKYVTAKNIKCESLNSTTKLRNAGLKLNIRKQIMIKKYRNEVDPVEFYSKWLEKNTLKEEIQNIMKQKTRLRKALVPIERHTYEKKQELEKNVNQGEEFRKKILREKHSLSYLLNNQRHHEDAKKVEEALNKQLNTLSETYRVPSVLEYVTLVKDNKESRETIEKWKKKVEVAEMVYKGNVRKWKDISENVKKDRLEV</sequence>
<evidence type="ECO:0008006" key="3">
    <source>
        <dbReference type="Google" id="ProtNLM"/>
    </source>
</evidence>
<reference evidence="2" key="1">
    <citation type="submission" date="2015-07" db="EMBL/GenBank/DDBJ databases">
        <title>MeaNS - Measles Nucleotide Surveillance Program.</title>
        <authorList>
            <person name="Tran T."/>
            <person name="Druce J."/>
        </authorList>
    </citation>
    <scope>NUCLEOTIDE SEQUENCE</scope>
    <source>
        <strain evidence="2">UCB-OBI-ISO-001</strain>
        <tissue evidence="2">Gonad</tissue>
    </source>
</reference>
<proteinExistence type="predicted"/>
<gene>
    <name evidence="2" type="ORF">OCBIM_22003643mg</name>
</gene>
<accession>A0A0L8HX11</accession>